<dbReference type="NCBIfam" id="TIGR02870">
    <property type="entry name" value="spore_II_D"/>
    <property type="match status" value="1"/>
</dbReference>
<proteinExistence type="predicted"/>
<keyword evidence="1" id="KW-1133">Transmembrane helix</keyword>
<name>A0A939IJA2_CLOAM</name>
<dbReference type="AlphaFoldDB" id="A0A939IJA2"/>
<dbReference type="InterPro" id="IPR013486">
    <property type="entry name" value="SpoIID/LytB"/>
</dbReference>
<dbReference type="PANTHER" id="PTHR30032">
    <property type="entry name" value="N-ACETYLMURAMOYL-L-ALANINE AMIDASE-RELATED"/>
    <property type="match status" value="1"/>
</dbReference>
<organism evidence="3 4">
    <name type="scientific">Clostridium aminobutyricum</name>
    <dbReference type="NCBI Taxonomy" id="33953"/>
    <lineage>
        <taxon>Bacteria</taxon>
        <taxon>Bacillati</taxon>
        <taxon>Bacillota</taxon>
        <taxon>Clostridia</taxon>
        <taxon>Eubacteriales</taxon>
        <taxon>Clostridiaceae</taxon>
        <taxon>Clostridium</taxon>
    </lineage>
</organism>
<dbReference type="Pfam" id="PF08486">
    <property type="entry name" value="SpoIID"/>
    <property type="match status" value="1"/>
</dbReference>
<keyword evidence="1" id="KW-0472">Membrane</keyword>
<protein>
    <submittedName>
        <fullName evidence="3">Stage II sporulation protein D</fullName>
    </submittedName>
</protein>
<gene>
    <name evidence="3" type="primary">spoIID</name>
    <name evidence="3" type="ORF">JYB65_08490</name>
</gene>
<dbReference type="EMBL" id="JAFJZZ010000003">
    <property type="protein sequence ID" value="MBN7773398.1"/>
    <property type="molecule type" value="Genomic_DNA"/>
</dbReference>
<dbReference type="InterPro" id="IPR014225">
    <property type="entry name" value="Spore_II_D_firmicutes"/>
</dbReference>
<dbReference type="Proteomes" id="UP000664545">
    <property type="component" value="Unassembled WGS sequence"/>
</dbReference>
<sequence>MKIQKRHFNKRNLHTLKTAFHRRSLQHPQFNFFAKIASYILLACLFCLLLFPASLYGIYSLFDKVPGNPITESFPNKITPPDYINVYNTTTKQTMAVPFEDYVKGVVAGEMPATFEEEALKAQAVAARTYSLSKVLRSGVGGNPPAHPSAPLCNDTHCQVYRSVDELKNLKGEAWMADGWIKICEAVDSTKGQMMYYDGQLAEQALFHSSSGGHTENSEDVFASAVPYLRSVDSPYEKEATHQNESTSYTVTEFAQKIKSAYPNKAFGDISISTIKILNNSQGGRVNQIQVGNQSLTGRDIRDCLGLASANFTVGFTISNAQPYIIFTSNGYGHGVGMSQYGANGMAEKGYTYKDILKHYYTGIKIY</sequence>
<reference evidence="3" key="1">
    <citation type="submission" date="2021-02" db="EMBL/GenBank/DDBJ databases">
        <title>Abyssanaerobacter marinus gen.nov., sp., nov, anaerobic bacterium isolated from the Onnuri vent field of Indian Ocean and suggestion of Mogibacteriaceae fam. nov., and proposal of reclassification of ambiguous this family's genus member.</title>
        <authorList>
            <person name="Kim Y.J."/>
            <person name="Yang J.-A."/>
        </authorList>
    </citation>
    <scope>NUCLEOTIDE SEQUENCE</scope>
    <source>
        <strain evidence="3">DSM 2634</strain>
    </source>
</reference>
<keyword evidence="4" id="KW-1185">Reference proteome</keyword>
<evidence type="ECO:0000256" key="1">
    <source>
        <dbReference type="SAM" id="Phobius"/>
    </source>
</evidence>
<keyword evidence="1" id="KW-0812">Transmembrane</keyword>
<evidence type="ECO:0000259" key="2">
    <source>
        <dbReference type="Pfam" id="PF08486"/>
    </source>
</evidence>
<evidence type="ECO:0000313" key="4">
    <source>
        <dbReference type="Proteomes" id="UP000664545"/>
    </source>
</evidence>
<dbReference type="GO" id="GO:0030435">
    <property type="term" value="P:sporulation resulting in formation of a cellular spore"/>
    <property type="evidence" value="ECO:0007669"/>
    <property type="project" value="InterPro"/>
</dbReference>
<feature type="domain" description="Sporulation stage II protein D amidase enhancer LytB N-terminal" evidence="2">
    <location>
        <begin position="87"/>
        <end position="197"/>
    </location>
</feature>
<feature type="transmembrane region" description="Helical" evidence="1">
    <location>
        <begin position="32"/>
        <end position="59"/>
    </location>
</feature>
<comment type="caution">
    <text evidence="3">The sequence shown here is derived from an EMBL/GenBank/DDBJ whole genome shotgun (WGS) entry which is preliminary data.</text>
</comment>
<dbReference type="PANTHER" id="PTHR30032:SF4">
    <property type="entry name" value="AMIDASE ENHANCER"/>
    <property type="match status" value="1"/>
</dbReference>
<dbReference type="RefSeq" id="WP_206582242.1">
    <property type="nucleotide sequence ID" value="NZ_JAFJZZ010000003.1"/>
</dbReference>
<dbReference type="NCBIfam" id="TIGR02669">
    <property type="entry name" value="SpoIID_LytB"/>
    <property type="match status" value="1"/>
</dbReference>
<dbReference type="InterPro" id="IPR013693">
    <property type="entry name" value="SpoIID/LytB_N"/>
</dbReference>
<dbReference type="InterPro" id="IPR051922">
    <property type="entry name" value="Bact_Sporulation_Assoc"/>
</dbReference>
<accession>A0A939IJA2</accession>
<dbReference type="GO" id="GO:0030288">
    <property type="term" value="C:outer membrane-bounded periplasmic space"/>
    <property type="evidence" value="ECO:0007669"/>
    <property type="project" value="TreeGrafter"/>
</dbReference>
<evidence type="ECO:0000313" key="3">
    <source>
        <dbReference type="EMBL" id="MBN7773398.1"/>
    </source>
</evidence>